<dbReference type="Proteomes" id="UP000229907">
    <property type="component" value="Chromosome"/>
</dbReference>
<evidence type="ECO:0000259" key="1">
    <source>
        <dbReference type="Pfam" id="PF01037"/>
    </source>
</evidence>
<evidence type="ECO:0000313" key="4">
    <source>
        <dbReference type="Proteomes" id="UP000028995"/>
    </source>
</evidence>
<dbReference type="Gene3D" id="3.30.70.920">
    <property type="match status" value="1"/>
</dbReference>
<dbReference type="eggNOG" id="COG1522">
    <property type="taxonomic scope" value="Bacteria"/>
</dbReference>
<dbReference type="OrthoDB" id="70544at2"/>
<dbReference type="STRING" id="35760.BCHO_0279"/>
<protein>
    <submittedName>
        <fullName evidence="2">AsnC family transcriptional regulator</fullName>
    </submittedName>
    <submittedName>
        <fullName evidence="3">Transcriptional regulator AsnC family protein</fullName>
    </submittedName>
</protein>
<evidence type="ECO:0000313" key="2">
    <source>
        <dbReference type="EMBL" id="ATU20154.1"/>
    </source>
</evidence>
<dbReference type="KEGG" id="bcho:BcFMB_03550"/>
<dbReference type="RefSeq" id="WP_024541632.1">
    <property type="nucleotide sequence ID" value="NZ_CP018044.1"/>
</dbReference>
<dbReference type="Proteomes" id="UP000028995">
    <property type="component" value="Unassembled WGS sequence"/>
</dbReference>
<sequence length="92" mass="9723">MADAIVLITTDSDMVGDAAKRIVELDGVRDVYSVAGDVDLVAVVSADRFENLAQIIPEGIAKVDGVAATQTLMAFRTYSKEDEEAAFDLGGD</sequence>
<reference evidence="3 4" key="1">
    <citation type="submission" date="2014-03" db="EMBL/GenBank/DDBJ databases">
        <title>Genomics of Bifidobacteria.</title>
        <authorList>
            <person name="Ventura M."/>
            <person name="Milani C."/>
            <person name="Lugli G.A."/>
        </authorList>
    </citation>
    <scope>NUCLEOTIDE SEQUENCE [LARGE SCALE GENOMIC DNA]</scope>
    <source>
        <strain evidence="3 4">LMG 10510</strain>
    </source>
</reference>
<dbReference type="EMBL" id="JGYU01000002">
    <property type="protein sequence ID" value="KFI58196.1"/>
    <property type="molecule type" value="Genomic_DNA"/>
</dbReference>
<accession>A0A087AHE6</accession>
<organism evidence="3 4">
    <name type="scientific">Bifidobacterium choerinum</name>
    <dbReference type="NCBI Taxonomy" id="35760"/>
    <lineage>
        <taxon>Bacteria</taxon>
        <taxon>Bacillati</taxon>
        <taxon>Actinomycetota</taxon>
        <taxon>Actinomycetes</taxon>
        <taxon>Bifidobacteriales</taxon>
        <taxon>Bifidobacteriaceae</taxon>
        <taxon>Bifidobacterium</taxon>
    </lineage>
</organism>
<dbReference type="EMBL" id="CP018044">
    <property type="protein sequence ID" value="ATU20154.1"/>
    <property type="molecule type" value="Genomic_DNA"/>
</dbReference>
<dbReference type="AlphaFoldDB" id="A0A087AHE6"/>
<gene>
    <name evidence="2" type="ORF">BcFMB_03550</name>
    <name evidence="3" type="ORF">BCHO_0279</name>
</gene>
<name>A0A087AHE6_9BIFI</name>
<dbReference type="InterPro" id="IPR019887">
    <property type="entry name" value="Tscrpt_reg_AsnC/Lrp_C"/>
</dbReference>
<evidence type="ECO:0000313" key="5">
    <source>
        <dbReference type="Proteomes" id="UP000229907"/>
    </source>
</evidence>
<evidence type="ECO:0000313" key="3">
    <source>
        <dbReference type="EMBL" id="KFI58196.1"/>
    </source>
</evidence>
<proteinExistence type="predicted"/>
<keyword evidence="4" id="KW-1185">Reference proteome</keyword>
<feature type="domain" description="Transcription regulator AsnC/Lrp ligand binding" evidence="1">
    <location>
        <begin position="6"/>
        <end position="77"/>
    </location>
</feature>
<dbReference type="InterPro" id="IPR011008">
    <property type="entry name" value="Dimeric_a/b-barrel"/>
</dbReference>
<reference evidence="2 5" key="2">
    <citation type="submission" date="2016-11" db="EMBL/GenBank/DDBJ databases">
        <title>complete genome sequence of Bifidobacterium choerinum strain FMB-1.</title>
        <authorList>
            <person name="Park C.-S."/>
            <person name="Jung D.-H."/>
            <person name="Choi D.-S."/>
        </authorList>
    </citation>
    <scope>NUCLEOTIDE SEQUENCE [LARGE SCALE GENOMIC DNA]</scope>
    <source>
        <strain evidence="2 5">FMB-1</strain>
    </source>
</reference>
<dbReference type="Pfam" id="PF01037">
    <property type="entry name" value="AsnC_trans_reg"/>
    <property type="match status" value="1"/>
</dbReference>
<dbReference type="SUPFAM" id="SSF54909">
    <property type="entry name" value="Dimeric alpha+beta barrel"/>
    <property type="match status" value="1"/>
</dbReference>